<organism evidence="1 2">
    <name type="scientific">Klebsiella phage vB_KpnS_Alina</name>
    <dbReference type="NCBI Taxonomy" id="2591370"/>
    <lineage>
        <taxon>Viruses</taxon>
        <taxon>Duplodnaviria</taxon>
        <taxon>Heunggongvirae</taxon>
        <taxon>Uroviricota</taxon>
        <taxon>Caudoviricetes</taxon>
        <taxon>Drexlerviridae</taxon>
        <taxon>Webervirus</taxon>
        <taxon>Webervirus alina</taxon>
    </lineage>
</organism>
<proteinExistence type="predicted"/>
<protein>
    <submittedName>
        <fullName evidence="1">Uncharacterized protein</fullName>
    </submittedName>
</protein>
<reference evidence="1 2" key="1">
    <citation type="submission" date="2019-04" db="EMBL/GenBank/DDBJ databases">
        <authorList>
            <person name="Sirrine M.R."/>
            <person name="Thurgood T.L."/>
            <person name="Sharma R."/>
            <person name="Arens D.K."/>
            <person name="Kruger J.L."/>
            <person name="Thompson D.W."/>
            <person name="Grose J.H."/>
        </authorList>
    </citation>
    <scope>NUCLEOTIDE SEQUENCE [LARGE SCALE GENOMIC DNA]</scope>
</reference>
<keyword evidence="2" id="KW-1185">Reference proteome</keyword>
<gene>
    <name evidence="1" type="ORF">ALINA_69</name>
</gene>
<sequence length="70" mass="8462">MASKRKFRIVRVATFDAFGRPVEWYAAQRRVAFFWWVTVEHYFGQLSQARYWLRKSGAPNRPERVIKVIE</sequence>
<accession>A0A5B9NK52</accession>
<evidence type="ECO:0000313" key="1">
    <source>
        <dbReference type="EMBL" id="QEG13022.1"/>
    </source>
</evidence>
<dbReference type="Proteomes" id="UP000323138">
    <property type="component" value="Segment"/>
</dbReference>
<evidence type="ECO:0000313" key="2">
    <source>
        <dbReference type="Proteomes" id="UP000323138"/>
    </source>
</evidence>
<name>A0A5B9NK52_9CAUD</name>
<dbReference type="EMBL" id="MN013083">
    <property type="protein sequence ID" value="QEG13022.1"/>
    <property type="molecule type" value="Genomic_DNA"/>
</dbReference>